<feature type="transmembrane region" description="Helical" evidence="1">
    <location>
        <begin position="6"/>
        <end position="26"/>
    </location>
</feature>
<accession>A0A4Q5L785</accession>
<dbReference type="Pfam" id="PF14108">
    <property type="entry name" value="ABA4-like"/>
    <property type="match status" value="1"/>
</dbReference>
<dbReference type="OrthoDB" id="345237at2"/>
<organism evidence="2 3">
    <name type="scientific">Hymenobacter persicinus</name>
    <dbReference type="NCBI Taxonomy" id="2025506"/>
    <lineage>
        <taxon>Bacteria</taxon>
        <taxon>Pseudomonadati</taxon>
        <taxon>Bacteroidota</taxon>
        <taxon>Cytophagia</taxon>
        <taxon>Cytophagales</taxon>
        <taxon>Hymenobacteraceae</taxon>
        <taxon>Hymenobacter</taxon>
    </lineage>
</organism>
<feature type="transmembrane region" description="Helical" evidence="1">
    <location>
        <begin position="113"/>
        <end position="135"/>
    </location>
</feature>
<protein>
    <submittedName>
        <fullName evidence="2">DUF4281 domain-containing protein</fullName>
    </submittedName>
</protein>
<dbReference type="Proteomes" id="UP000294155">
    <property type="component" value="Unassembled WGS sequence"/>
</dbReference>
<keyword evidence="1" id="KW-0472">Membrane</keyword>
<keyword evidence="3" id="KW-1185">Reference proteome</keyword>
<dbReference type="AlphaFoldDB" id="A0A4Q5L785"/>
<dbReference type="InterPro" id="IPR025461">
    <property type="entry name" value="ABA4-like"/>
</dbReference>
<feature type="transmembrane region" description="Helical" evidence="1">
    <location>
        <begin position="79"/>
        <end position="101"/>
    </location>
</feature>
<gene>
    <name evidence="2" type="ORF">EWM57_19395</name>
</gene>
<dbReference type="RefSeq" id="WP_129922966.1">
    <property type="nucleotide sequence ID" value="NZ_SEWE01000063.1"/>
</dbReference>
<reference evidence="2 3" key="1">
    <citation type="submission" date="2019-02" db="EMBL/GenBank/DDBJ databases">
        <title>Bacterial novel species isolated from soil.</title>
        <authorList>
            <person name="Jung H.-Y."/>
        </authorList>
    </citation>
    <scope>NUCLEOTIDE SEQUENCE [LARGE SCALE GENOMIC DNA]</scope>
    <source>
        <strain evidence="2 3">1-3-3-3</strain>
    </source>
</reference>
<keyword evidence="1" id="KW-0812">Transmembrane</keyword>
<sequence length="147" mass="15632">MLTPELLFSLANAGALLGWLLLVLTPRGRLTRALVHSGTLPLTLAAAYVLLLATHYLGSAAGRGGFGSLAAVAALFQDPWALLAGWVHYLCFDLAVGAWLARDAHRRGLPHALLVPCLLLTFLAGPGGLLLYGVLRRFYPLPPRVTA</sequence>
<evidence type="ECO:0000313" key="3">
    <source>
        <dbReference type="Proteomes" id="UP000294155"/>
    </source>
</evidence>
<evidence type="ECO:0000256" key="1">
    <source>
        <dbReference type="SAM" id="Phobius"/>
    </source>
</evidence>
<comment type="caution">
    <text evidence="2">The sequence shown here is derived from an EMBL/GenBank/DDBJ whole genome shotgun (WGS) entry which is preliminary data.</text>
</comment>
<feature type="transmembrane region" description="Helical" evidence="1">
    <location>
        <begin position="38"/>
        <end position="59"/>
    </location>
</feature>
<proteinExistence type="predicted"/>
<keyword evidence="1" id="KW-1133">Transmembrane helix</keyword>
<evidence type="ECO:0000313" key="2">
    <source>
        <dbReference type="EMBL" id="RYU75832.1"/>
    </source>
</evidence>
<dbReference type="EMBL" id="SEWE01000063">
    <property type="protein sequence ID" value="RYU75832.1"/>
    <property type="molecule type" value="Genomic_DNA"/>
</dbReference>
<name>A0A4Q5L785_9BACT</name>